<dbReference type="NCBIfam" id="TIGR00060">
    <property type="entry name" value="L18_bact"/>
    <property type="match status" value="1"/>
</dbReference>
<evidence type="ECO:0000256" key="4">
    <source>
        <dbReference type="ARBA" id="ARBA00022980"/>
    </source>
</evidence>
<keyword evidence="3" id="KW-0694">RNA-binding</keyword>
<keyword evidence="2" id="KW-0699">rRNA-binding</keyword>
<dbReference type="GO" id="GO:0006412">
    <property type="term" value="P:translation"/>
    <property type="evidence" value="ECO:0007669"/>
    <property type="project" value="InterPro"/>
</dbReference>
<dbReference type="Pfam" id="PF00861">
    <property type="entry name" value="Ribosomal_L18p"/>
    <property type="match status" value="1"/>
</dbReference>
<dbReference type="GO" id="GO:0008097">
    <property type="term" value="F:5S rRNA binding"/>
    <property type="evidence" value="ECO:0007669"/>
    <property type="project" value="TreeGrafter"/>
</dbReference>
<keyword evidence="5" id="KW-0687">Ribonucleoprotein</keyword>
<evidence type="ECO:0000256" key="2">
    <source>
        <dbReference type="ARBA" id="ARBA00022730"/>
    </source>
</evidence>
<keyword evidence="4 8" id="KW-0689">Ribosomal protein</keyword>
<evidence type="ECO:0000313" key="8">
    <source>
        <dbReference type="EMBL" id="KKP65713.1"/>
    </source>
</evidence>
<organism evidence="8 9">
    <name type="scientific">candidate division WS6 bacterium GW2011_GWE1_34_7</name>
    <dbReference type="NCBI Taxonomy" id="1619093"/>
    <lineage>
        <taxon>Bacteria</taxon>
        <taxon>Candidatus Dojkabacteria</taxon>
    </lineage>
</organism>
<proteinExistence type="inferred from homology"/>
<evidence type="ECO:0000256" key="6">
    <source>
        <dbReference type="ARBA" id="ARBA00035197"/>
    </source>
</evidence>
<dbReference type="CDD" id="cd00432">
    <property type="entry name" value="Ribosomal_L18_L5e"/>
    <property type="match status" value="1"/>
</dbReference>
<dbReference type="AlphaFoldDB" id="A0A0G0B8L6"/>
<comment type="similarity">
    <text evidence="1">Belongs to the universal ribosomal protein uL18 family.</text>
</comment>
<dbReference type="InterPro" id="IPR004389">
    <property type="entry name" value="Ribosomal_uL18_bac-type"/>
</dbReference>
<dbReference type="PANTHER" id="PTHR12899">
    <property type="entry name" value="39S RIBOSOMAL PROTEIN L18, MITOCHONDRIAL"/>
    <property type="match status" value="1"/>
</dbReference>
<evidence type="ECO:0000256" key="5">
    <source>
        <dbReference type="ARBA" id="ARBA00023274"/>
    </source>
</evidence>
<name>A0A0G0B8L6_9BACT</name>
<comment type="caution">
    <text evidence="8">The sequence shown here is derived from an EMBL/GenBank/DDBJ whole genome shotgun (WGS) entry which is preliminary data.</text>
</comment>
<evidence type="ECO:0000313" key="9">
    <source>
        <dbReference type="Proteomes" id="UP000033866"/>
    </source>
</evidence>
<gene>
    <name evidence="8" type="ORF">UR61_C0013G0006</name>
</gene>
<dbReference type="PANTHER" id="PTHR12899:SF3">
    <property type="entry name" value="LARGE RIBOSOMAL SUBUNIT PROTEIN UL18M"/>
    <property type="match status" value="1"/>
</dbReference>
<dbReference type="GO" id="GO:0022625">
    <property type="term" value="C:cytosolic large ribosomal subunit"/>
    <property type="evidence" value="ECO:0007669"/>
    <property type="project" value="TreeGrafter"/>
</dbReference>
<dbReference type="GO" id="GO:0003735">
    <property type="term" value="F:structural constituent of ribosome"/>
    <property type="evidence" value="ECO:0007669"/>
    <property type="project" value="InterPro"/>
</dbReference>
<dbReference type="SUPFAM" id="SSF53137">
    <property type="entry name" value="Translational machinery components"/>
    <property type="match status" value="1"/>
</dbReference>
<evidence type="ECO:0000256" key="7">
    <source>
        <dbReference type="ARBA" id="ARBA00035496"/>
    </source>
</evidence>
<dbReference type="EMBL" id="LBPV01000013">
    <property type="protein sequence ID" value="KKP65713.1"/>
    <property type="molecule type" value="Genomic_DNA"/>
</dbReference>
<dbReference type="Proteomes" id="UP000033866">
    <property type="component" value="Unassembled WGS sequence"/>
</dbReference>
<dbReference type="InterPro" id="IPR057268">
    <property type="entry name" value="Ribosomal_L18"/>
</dbReference>
<evidence type="ECO:0000256" key="1">
    <source>
        <dbReference type="ARBA" id="ARBA00007116"/>
    </source>
</evidence>
<protein>
    <recommendedName>
        <fullName evidence="6">Large ribosomal subunit protein uL18</fullName>
    </recommendedName>
    <alternativeName>
        <fullName evidence="7">50S ribosomal protein L18</fullName>
    </alternativeName>
</protein>
<dbReference type="InterPro" id="IPR005484">
    <property type="entry name" value="Ribosomal_uL18_bac/plant/anim"/>
</dbReference>
<sequence>MKKTKREKREKRKLHIKKRLSGTSAKPRVFVFKSNKYFYTGVANDETSTVLMSKLCDKKKEEILKMAKAFASQMKKKKIEVAVFDRSGYRYHGLVAAFADELRKNGINI</sequence>
<accession>A0A0G0B8L6</accession>
<evidence type="ECO:0000256" key="3">
    <source>
        <dbReference type="ARBA" id="ARBA00022884"/>
    </source>
</evidence>
<dbReference type="Gene3D" id="3.30.420.100">
    <property type="match status" value="1"/>
</dbReference>
<dbReference type="PATRIC" id="fig|1619093.3.peg.169"/>
<reference evidence="8 9" key="1">
    <citation type="journal article" date="2015" name="Nature">
        <title>rRNA introns, odd ribosomes, and small enigmatic genomes across a large radiation of phyla.</title>
        <authorList>
            <person name="Brown C.T."/>
            <person name="Hug L.A."/>
            <person name="Thomas B.C."/>
            <person name="Sharon I."/>
            <person name="Castelle C.J."/>
            <person name="Singh A."/>
            <person name="Wilkins M.J."/>
            <person name="Williams K.H."/>
            <person name="Banfield J.F."/>
        </authorList>
    </citation>
    <scope>NUCLEOTIDE SEQUENCE [LARGE SCALE GENOMIC DNA]</scope>
</reference>